<dbReference type="NCBIfam" id="NF033910">
    <property type="entry name" value="LWR_salt"/>
    <property type="match status" value="1"/>
</dbReference>
<comment type="caution">
    <text evidence="2">The sequence shown here is derived from an EMBL/GenBank/DDBJ whole genome shotgun (WGS) entry which is preliminary data.</text>
</comment>
<dbReference type="AlphaFoldDB" id="A0ABD5MPL5"/>
<reference evidence="2" key="1">
    <citation type="submission" date="2024-09" db="EMBL/GenBank/DDBJ databases">
        <authorList>
            <person name="Sun Q."/>
        </authorList>
    </citation>
    <scope>NUCLEOTIDE SEQUENCE [LARGE SCALE GENOMIC DNA]</scope>
    <source>
        <strain evidence="2">JCM 31273</strain>
    </source>
</reference>
<keyword evidence="3" id="KW-1185">Reference proteome</keyword>
<dbReference type="Pfam" id="PF26423">
    <property type="entry name" value="LWR_salt"/>
    <property type="match status" value="1"/>
</dbReference>
<proteinExistence type="predicted"/>
<feature type="region of interest" description="Disordered" evidence="1">
    <location>
        <begin position="121"/>
        <end position="156"/>
    </location>
</feature>
<evidence type="ECO:0000313" key="2">
    <source>
        <dbReference type="EMBL" id="MFB9824754.1"/>
    </source>
</evidence>
<accession>A0ABD5MPL5</accession>
<dbReference type="RefSeq" id="WP_222923191.1">
    <property type="nucleotide sequence ID" value="NZ_CP082286.1"/>
</dbReference>
<gene>
    <name evidence="2" type="primary">lwrS</name>
    <name evidence="2" type="ORF">ACFFOL_11330</name>
</gene>
<dbReference type="InterPro" id="IPR049798">
    <property type="entry name" value="LWR_salt"/>
</dbReference>
<organism evidence="2 3">
    <name type="scientific">Halobaculum roseum</name>
    <dbReference type="NCBI Taxonomy" id="2175149"/>
    <lineage>
        <taxon>Archaea</taxon>
        <taxon>Methanobacteriati</taxon>
        <taxon>Methanobacteriota</taxon>
        <taxon>Stenosarchaea group</taxon>
        <taxon>Halobacteria</taxon>
        <taxon>Halobacteriales</taxon>
        <taxon>Haloferacaceae</taxon>
        <taxon>Halobaculum</taxon>
    </lineage>
</organism>
<name>A0ABD5MPL5_9EURY</name>
<evidence type="ECO:0000256" key="1">
    <source>
        <dbReference type="SAM" id="MobiDB-lite"/>
    </source>
</evidence>
<dbReference type="GeneID" id="67210608"/>
<protein>
    <submittedName>
        <fullName evidence="2">LWR-salt protein</fullName>
    </submittedName>
</protein>
<dbReference type="EMBL" id="JBHMAJ010000007">
    <property type="protein sequence ID" value="MFB9824754.1"/>
    <property type="molecule type" value="Genomic_DNA"/>
</dbReference>
<sequence length="156" mass="17271">MDASYVFRVRFTLSPRRARIDPDAFETVLRIPAPPPGEEGWLLFRDALWRGEANDAEHARRLCADRLPEGVEVLSATFAEFETDEAYLAALREAVGDDLAAFRADSVREALHKYFGSSIRVDADDDPATGGSGGRDDEFGMGGEESRRDDEETEDG</sequence>
<evidence type="ECO:0000313" key="3">
    <source>
        <dbReference type="Proteomes" id="UP001589595"/>
    </source>
</evidence>
<dbReference type="Proteomes" id="UP001589595">
    <property type="component" value="Unassembled WGS sequence"/>
</dbReference>
<feature type="compositionally biased region" description="Basic and acidic residues" evidence="1">
    <location>
        <begin position="134"/>
        <end position="150"/>
    </location>
</feature>